<reference evidence="1" key="2">
    <citation type="journal article" date="2015" name="Fish Shellfish Immunol.">
        <title>Early steps in the European eel (Anguilla anguilla)-Vibrio vulnificus interaction in the gills: Role of the RtxA13 toxin.</title>
        <authorList>
            <person name="Callol A."/>
            <person name="Pajuelo D."/>
            <person name="Ebbesson L."/>
            <person name="Teles M."/>
            <person name="MacKenzie S."/>
            <person name="Amaro C."/>
        </authorList>
    </citation>
    <scope>NUCLEOTIDE SEQUENCE</scope>
</reference>
<organism evidence="1">
    <name type="scientific">Anguilla anguilla</name>
    <name type="common">European freshwater eel</name>
    <name type="synonym">Muraena anguilla</name>
    <dbReference type="NCBI Taxonomy" id="7936"/>
    <lineage>
        <taxon>Eukaryota</taxon>
        <taxon>Metazoa</taxon>
        <taxon>Chordata</taxon>
        <taxon>Craniata</taxon>
        <taxon>Vertebrata</taxon>
        <taxon>Euteleostomi</taxon>
        <taxon>Actinopterygii</taxon>
        <taxon>Neopterygii</taxon>
        <taxon>Teleostei</taxon>
        <taxon>Anguilliformes</taxon>
        <taxon>Anguillidae</taxon>
        <taxon>Anguilla</taxon>
    </lineage>
</organism>
<dbReference type="AlphaFoldDB" id="A0A0E9WP07"/>
<accession>A0A0E9WP07</accession>
<evidence type="ECO:0000313" key="1">
    <source>
        <dbReference type="EMBL" id="JAH91275.1"/>
    </source>
</evidence>
<protein>
    <submittedName>
        <fullName evidence="1">Uncharacterized protein</fullName>
    </submittedName>
</protein>
<proteinExistence type="predicted"/>
<name>A0A0E9WP07_ANGAN</name>
<dbReference type="EMBL" id="GBXM01017302">
    <property type="protein sequence ID" value="JAH91275.1"/>
    <property type="molecule type" value="Transcribed_RNA"/>
</dbReference>
<reference evidence="1" key="1">
    <citation type="submission" date="2014-11" db="EMBL/GenBank/DDBJ databases">
        <authorList>
            <person name="Amaro Gonzalez C."/>
        </authorList>
    </citation>
    <scope>NUCLEOTIDE SEQUENCE</scope>
</reference>
<sequence>MLIFGMHLVLYRKGEKAKVFTFQQVKESITTLTFVLNRLFEPTQYTQ</sequence>